<name>A0A3M6VDD6_9STRA</name>
<keyword evidence="3" id="KW-1185">Reference proteome</keyword>
<keyword evidence="1" id="KW-0732">Signal</keyword>
<evidence type="ECO:0008006" key="4">
    <source>
        <dbReference type="Google" id="ProtNLM"/>
    </source>
</evidence>
<dbReference type="AlphaFoldDB" id="A0A3M6VDD6"/>
<reference evidence="2 3" key="1">
    <citation type="submission" date="2018-06" db="EMBL/GenBank/DDBJ databases">
        <title>Comparative genomics of downy mildews reveals potential adaptations to biotrophy.</title>
        <authorList>
            <person name="Fletcher K."/>
            <person name="Klosterman S.J."/>
            <person name="Derevnina L."/>
            <person name="Martin F."/>
            <person name="Koike S."/>
            <person name="Reyes Chin-Wo S."/>
            <person name="Mou B."/>
            <person name="Michelmore R."/>
        </authorList>
    </citation>
    <scope>NUCLEOTIDE SEQUENCE [LARGE SCALE GENOMIC DNA]</scope>
    <source>
        <strain evidence="2 3">R14</strain>
    </source>
</reference>
<accession>A0A3M6VDD6</accession>
<dbReference type="EMBL" id="QLLG01000708">
    <property type="protein sequence ID" value="RMX62330.1"/>
    <property type="molecule type" value="Genomic_DNA"/>
</dbReference>
<proteinExistence type="predicted"/>
<feature type="signal peptide" evidence="1">
    <location>
        <begin position="1"/>
        <end position="19"/>
    </location>
</feature>
<feature type="chain" id="PRO_5018275537" description="RxLR effector protein" evidence="1">
    <location>
        <begin position="20"/>
        <end position="172"/>
    </location>
</feature>
<gene>
    <name evidence="2" type="ORF">DD238_008562</name>
</gene>
<protein>
    <recommendedName>
        <fullName evidence="4">RxLR effector protein</fullName>
    </recommendedName>
</protein>
<sequence length="172" mass="19641">MMLIVLALTPWLAISMASGMPVMRSTYDYTTSNTTYTLSSGLNASLVSNYSNEKSEERAEMPEYIDRILKTFQPDKFTNLGPYTNVKRLSLIEKTKKSFYTLVASSNFFLGNDLDVWMRFLNRLFVDSEAVNKVMFELLAHHFVKEHAKLTSALVLGKNHPKKDVVMKLLDL</sequence>
<dbReference type="Proteomes" id="UP000282087">
    <property type="component" value="Unassembled WGS sequence"/>
</dbReference>
<evidence type="ECO:0000256" key="1">
    <source>
        <dbReference type="SAM" id="SignalP"/>
    </source>
</evidence>
<organism evidence="2 3">
    <name type="scientific">Peronospora effusa</name>
    <dbReference type="NCBI Taxonomy" id="542832"/>
    <lineage>
        <taxon>Eukaryota</taxon>
        <taxon>Sar</taxon>
        <taxon>Stramenopiles</taxon>
        <taxon>Oomycota</taxon>
        <taxon>Peronosporomycetes</taxon>
        <taxon>Peronosporales</taxon>
        <taxon>Peronosporaceae</taxon>
        <taxon>Peronospora</taxon>
    </lineage>
</organism>
<evidence type="ECO:0000313" key="2">
    <source>
        <dbReference type="EMBL" id="RMX62330.1"/>
    </source>
</evidence>
<evidence type="ECO:0000313" key="3">
    <source>
        <dbReference type="Proteomes" id="UP000282087"/>
    </source>
</evidence>
<dbReference type="VEuPathDB" id="FungiDB:DD237_007716"/>
<comment type="caution">
    <text evidence="2">The sequence shown here is derived from an EMBL/GenBank/DDBJ whole genome shotgun (WGS) entry which is preliminary data.</text>
</comment>